<organism evidence="1 2">
    <name type="scientific">Apostasia shenzhenica</name>
    <dbReference type="NCBI Taxonomy" id="1088818"/>
    <lineage>
        <taxon>Eukaryota</taxon>
        <taxon>Viridiplantae</taxon>
        <taxon>Streptophyta</taxon>
        <taxon>Embryophyta</taxon>
        <taxon>Tracheophyta</taxon>
        <taxon>Spermatophyta</taxon>
        <taxon>Magnoliopsida</taxon>
        <taxon>Liliopsida</taxon>
        <taxon>Asparagales</taxon>
        <taxon>Orchidaceae</taxon>
        <taxon>Apostasioideae</taxon>
        <taxon>Apostasia</taxon>
    </lineage>
</organism>
<dbReference type="GO" id="GO:0004674">
    <property type="term" value="F:protein serine/threonine kinase activity"/>
    <property type="evidence" value="ECO:0007669"/>
    <property type="project" value="UniProtKB-EC"/>
</dbReference>
<gene>
    <name evidence="1" type="ORF">AXF42_Ash015633</name>
</gene>
<dbReference type="InterPro" id="IPR045845">
    <property type="entry name" value="BSK"/>
</dbReference>
<keyword evidence="2" id="KW-1185">Reference proteome</keyword>
<evidence type="ECO:0000313" key="2">
    <source>
        <dbReference type="Proteomes" id="UP000236161"/>
    </source>
</evidence>
<dbReference type="PANTHER" id="PTHR45863:SF7">
    <property type="entry name" value="SERINE_THREONINE-PROTEIN KINASE BSK5"/>
    <property type="match status" value="1"/>
</dbReference>
<dbReference type="STRING" id="1088818.A0A2I0AKR8"/>
<dbReference type="Gene3D" id="3.30.200.20">
    <property type="entry name" value="Phosphorylase Kinase, domain 1"/>
    <property type="match status" value="1"/>
</dbReference>
<protein>
    <submittedName>
        <fullName evidence="1">Putative serine/threonine-protein kinase</fullName>
        <ecNumber evidence="1">2.7.11.1</ecNumber>
    </submittedName>
</protein>
<dbReference type="EC" id="2.7.11.1" evidence="1"/>
<dbReference type="Proteomes" id="UP000236161">
    <property type="component" value="Unassembled WGS sequence"/>
</dbReference>
<dbReference type="OrthoDB" id="1905385at2759"/>
<keyword evidence="1" id="KW-0418">Kinase</keyword>
<sequence length="129" mass="14651">MEAQRHGGAFKRRIGDEEQAELREEVCVEIIKRMQNGEDEDYSDAVKFREFGLEELREATAGFSSDFIVSGHGEKAVNVVYRGQLAGDARSIAVKRFHRSAWPEARQFFVSNYSLSFENFLMPEGPTNA</sequence>
<dbReference type="GO" id="GO:0005524">
    <property type="term" value="F:ATP binding"/>
    <property type="evidence" value="ECO:0007669"/>
    <property type="project" value="UniProtKB-KW"/>
</dbReference>
<dbReference type="GO" id="GO:0009742">
    <property type="term" value="P:brassinosteroid mediated signaling pathway"/>
    <property type="evidence" value="ECO:0007669"/>
    <property type="project" value="InterPro"/>
</dbReference>
<dbReference type="PANTHER" id="PTHR45863">
    <property type="entry name" value="SERINE/THREONINE-PROTEIN KINASE BSK5"/>
    <property type="match status" value="1"/>
</dbReference>
<reference evidence="1 2" key="1">
    <citation type="journal article" date="2017" name="Nature">
        <title>The Apostasia genome and the evolution of orchids.</title>
        <authorList>
            <person name="Zhang G.Q."/>
            <person name="Liu K.W."/>
            <person name="Li Z."/>
            <person name="Lohaus R."/>
            <person name="Hsiao Y.Y."/>
            <person name="Niu S.C."/>
            <person name="Wang J.Y."/>
            <person name="Lin Y.C."/>
            <person name="Xu Q."/>
            <person name="Chen L.J."/>
            <person name="Yoshida K."/>
            <person name="Fujiwara S."/>
            <person name="Wang Z.W."/>
            <person name="Zhang Y.Q."/>
            <person name="Mitsuda N."/>
            <person name="Wang M."/>
            <person name="Liu G.H."/>
            <person name="Pecoraro L."/>
            <person name="Huang H.X."/>
            <person name="Xiao X.J."/>
            <person name="Lin M."/>
            <person name="Wu X.Y."/>
            <person name="Wu W.L."/>
            <person name="Chen Y.Y."/>
            <person name="Chang S.B."/>
            <person name="Sakamoto S."/>
            <person name="Ohme-Takagi M."/>
            <person name="Yagi M."/>
            <person name="Zeng S.J."/>
            <person name="Shen C.Y."/>
            <person name="Yeh C.M."/>
            <person name="Luo Y.B."/>
            <person name="Tsai W.C."/>
            <person name="Van de Peer Y."/>
            <person name="Liu Z.J."/>
        </authorList>
    </citation>
    <scope>NUCLEOTIDE SEQUENCE [LARGE SCALE GENOMIC DNA]</scope>
    <source>
        <strain evidence="2">cv. Shenzhen</strain>
        <tissue evidence="1">Stem</tissue>
    </source>
</reference>
<dbReference type="EMBL" id="KZ451975">
    <property type="protein sequence ID" value="PKA56148.1"/>
    <property type="molecule type" value="Genomic_DNA"/>
</dbReference>
<proteinExistence type="predicted"/>
<name>A0A2I0AKR8_9ASPA</name>
<evidence type="ECO:0000313" key="1">
    <source>
        <dbReference type="EMBL" id="PKA56148.1"/>
    </source>
</evidence>
<dbReference type="AlphaFoldDB" id="A0A2I0AKR8"/>
<keyword evidence="1" id="KW-0808">Transferase</keyword>
<accession>A0A2I0AKR8</accession>
<dbReference type="GO" id="GO:0012505">
    <property type="term" value="C:endomembrane system"/>
    <property type="evidence" value="ECO:0007669"/>
    <property type="project" value="UniProtKB-SubCell"/>
</dbReference>